<keyword evidence="5" id="KW-0143">Chaperone</keyword>
<evidence type="ECO:0000256" key="2">
    <source>
        <dbReference type="ARBA" id="ARBA00022737"/>
    </source>
</evidence>
<dbReference type="PANTHER" id="PTHR44145">
    <property type="entry name" value="DNAJ HOMOLOG SUBFAMILY A MEMBER 3, MITOCHONDRIAL"/>
    <property type="match status" value="1"/>
</dbReference>
<organism evidence="7 8">
    <name type="scientific">Gnathostoma spinigerum</name>
    <dbReference type="NCBI Taxonomy" id="75299"/>
    <lineage>
        <taxon>Eukaryota</taxon>
        <taxon>Metazoa</taxon>
        <taxon>Ecdysozoa</taxon>
        <taxon>Nematoda</taxon>
        <taxon>Chromadorea</taxon>
        <taxon>Rhabditida</taxon>
        <taxon>Spirurina</taxon>
        <taxon>Gnathostomatomorpha</taxon>
        <taxon>Gnathostomatoidea</taxon>
        <taxon>Gnathostomatidae</taxon>
        <taxon>Gnathostoma</taxon>
    </lineage>
</organism>
<gene>
    <name evidence="7" type="ORF">AB6A40_009216</name>
</gene>
<name>A0ABD6F0D4_9BILA</name>
<dbReference type="Gene3D" id="2.60.260.20">
    <property type="entry name" value="Urease metallochaperone UreE, N-terminal domain"/>
    <property type="match status" value="1"/>
</dbReference>
<dbReference type="CDD" id="cd10747">
    <property type="entry name" value="DnaJ_C"/>
    <property type="match status" value="1"/>
</dbReference>
<protein>
    <recommendedName>
        <fullName evidence="6">Chaperone DnaJ C-terminal domain-containing protein</fullName>
    </recommendedName>
</protein>
<feature type="domain" description="Chaperone DnaJ C-terminal" evidence="6">
    <location>
        <begin position="29"/>
        <end position="143"/>
    </location>
</feature>
<evidence type="ECO:0000259" key="6">
    <source>
        <dbReference type="Pfam" id="PF01556"/>
    </source>
</evidence>
<dbReference type="PANTHER" id="PTHR44145:SF3">
    <property type="entry name" value="DNAJ HOMOLOG SUBFAMILY A MEMBER 3, MITOCHONDRIAL"/>
    <property type="match status" value="1"/>
</dbReference>
<keyword evidence="2" id="KW-0677">Repeat</keyword>
<keyword evidence="3" id="KW-0863">Zinc-finger</keyword>
<dbReference type="Gene3D" id="6.20.20.10">
    <property type="match status" value="1"/>
</dbReference>
<accession>A0ABD6F0D4</accession>
<dbReference type="EMBL" id="JBGFUD010009460">
    <property type="protein sequence ID" value="MFH4982507.1"/>
    <property type="molecule type" value="Genomic_DNA"/>
</dbReference>
<evidence type="ECO:0000256" key="4">
    <source>
        <dbReference type="ARBA" id="ARBA00022833"/>
    </source>
</evidence>
<dbReference type="InterPro" id="IPR051938">
    <property type="entry name" value="Apopto_cytoskel_mod"/>
</dbReference>
<comment type="caution">
    <text evidence="7">The sequence shown here is derived from an EMBL/GenBank/DDBJ whole genome shotgun (WGS) entry which is preliminary data.</text>
</comment>
<proteinExistence type="predicted"/>
<dbReference type="SUPFAM" id="SSF49493">
    <property type="entry name" value="HSP40/DnaJ peptide-binding domain"/>
    <property type="match status" value="1"/>
</dbReference>
<dbReference type="AlphaFoldDB" id="A0ABD6F0D4"/>
<evidence type="ECO:0000313" key="8">
    <source>
        <dbReference type="Proteomes" id="UP001608902"/>
    </source>
</evidence>
<evidence type="ECO:0000256" key="5">
    <source>
        <dbReference type="ARBA" id="ARBA00023186"/>
    </source>
</evidence>
<evidence type="ECO:0000256" key="3">
    <source>
        <dbReference type="ARBA" id="ARBA00022771"/>
    </source>
</evidence>
<sequence length="219" mass="23997">MQSTCGRCRGTGFFNKNPCIECEGHGRSVQRRSISVNVPAGINDGETVRMKVGQSVIFITFKVAPSLRFRRENYDIFCDVEISIAQAVLGGTVKVPGIEEDTYIQIPPATSSHTKMRLTGKGIKRLDYAGHGDQYITIKVVVPKRLTEKQKALMLAWAELETNTKGTVTGVKNTADGSKSKSKARRATIMNDEHEMSGKNGEESGTNLLSRIKKAIFGS</sequence>
<evidence type="ECO:0000256" key="1">
    <source>
        <dbReference type="ARBA" id="ARBA00022723"/>
    </source>
</evidence>
<dbReference type="InterPro" id="IPR002939">
    <property type="entry name" value="DnaJ_C"/>
</dbReference>
<dbReference type="SUPFAM" id="SSF57938">
    <property type="entry name" value="DnaJ/Hsp40 cysteine-rich domain"/>
    <property type="match status" value="1"/>
</dbReference>
<dbReference type="InterPro" id="IPR036410">
    <property type="entry name" value="HSP_DnaJ_Cys-rich_dom_sf"/>
</dbReference>
<dbReference type="FunFam" id="2.60.260.20:FF:000005">
    <property type="entry name" value="Chaperone protein dnaJ 1, mitochondrial"/>
    <property type="match status" value="1"/>
</dbReference>
<keyword evidence="1" id="KW-0479">Metal-binding</keyword>
<reference evidence="7 8" key="1">
    <citation type="submission" date="2024-08" db="EMBL/GenBank/DDBJ databases">
        <title>Gnathostoma spinigerum genome.</title>
        <authorList>
            <person name="Gonzalez-Bertolin B."/>
            <person name="Monzon S."/>
            <person name="Zaballos A."/>
            <person name="Jimenez P."/>
            <person name="Dekumyoy P."/>
            <person name="Varona S."/>
            <person name="Cuesta I."/>
            <person name="Sumanam S."/>
            <person name="Adisakwattana P."/>
            <person name="Gasser R.B."/>
            <person name="Hernandez-Gonzalez A."/>
            <person name="Young N.D."/>
            <person name="Perteguer M.J."/>
        </authorList>
    </citation>
    <scope>NUCLEOTIDE SEQUENCE [LARGE SCALE GENOMIC DNA]</scope>
    <source>
        <strain evidence="7">AL3</strain>
        <tissue evidence="7">Liver</tissue>
    </source>
</reference>
<keyword evidence="8" id="KW-1185">Reference proteome</keyword>
<dbReference type="Pfam" id="PF01556">
    <property type="entry name" value="DnaJ_C"/>
    <property type="match status" value="1"/>
</dbReference>
<dbReference type="GO" id="GO:0008270">
    <property type="term" value="F:zinc ion binding"/>
    <property type="evidence" value="ECO:0007669"/>
    <property type="project" value="UniProtKB-KW"/>
</dbReference>
<keyword evidence="4" id="KW-0862">Zinc</keyword>
<dbReference type="InterPro" id="IPR008971">
    <property type="entry name" value="HSP40/DnaJ_pept-bd"/>
</dbReference>
<dbReference type="Proteomes" id="UP001608902">
    <property type="component" value="Unassembled WGS sequence"/>
</dbReference>
<evidence type="ECO:0000313" key="7">
    <source>
        <dbReference type="EMBL" id="MFH4982507.1"/>
    </source>
</evidence>